<dbReference type="EMBL" id="ML208360">
    <property type="protein sequence ID" value="TFK68074.1"/>
    <property type="molecule type" value="Genomic_DNA"/>
</dbReference>
<evidence type="ECO:0000313" key="1">
    <source>
        <dbReference type="EMBL" id="TFK68074.1"/>
    </source>
</evidence>
<dbReference type="Proteomes" id="UP000308600">
    <property type="component" value="Unassembled WGS sequence"/>
</dbReference>
<protein>
    <submittedName>
        <fullName evidence="1">Uncharacterized protein</fullName>
    </submittedName>
</protein>
<gene>
    <name evidence="1" type="ORF">BDN72DRAFT_63824</name>
</gene>
<accession>A0ACD3AS52</accession>
<evidence type="ECO:0000313" key="2">
    <source>
        <dbReference type="Proteomes" id="UP000308600"/>
    </source>
</evidence>
<proteinExistence type="predicted"/>
<name>A0ACD3AS52_9AGAR</name>
<organism evidence="1 2">
    <name type="scientific">Pluteus cervinus</name>
    <dbReference type="NCBI Taxonomy" id="181527"/>
    <lineage>
        <taxon>Eukaryota</taxon>
        <taxon>Fungi</taxon>
        <taxon>Dikarya</taxon>
        <taxon>Basidiomycota</taxon>
        <taxon>Agaricomycotina</taxon>
        <taxon>Agaricomycetes</taxon>
        <taxon>Agaricomycetidae</taxon>
        <taxon>Agaricales</taxon>
        <taxon>Pluteineae</taxon>
        <taxon>Pluteaceae</taxon>
        <taxon>Pluteus</taxon>
    </lineage>
</organism>
<reference evidence="1 2" key="1">
    <citation type="journal article" date="2019" name="Nat. Ecol. Evol.">
        <title>Megaphylogeny resolves global patterns of mushroom evolution.</title>
        <authorList>
            <person name="Varga T."/>
            <person name="Krizsan K."/>
            <person name="Foldi C."/>
            <person name="Dima B."/>
            <person name="Sanchez-Garcia M."/>
            <person name="Sanchez-Ramirez S."/>
            <person name="Szollosi G.J."/>
            <person name="Szarkandi J.G."/>
            <person name="Papp V."/>
            <person name="Albert L."/>
            <person name="Andreopoulos W."/>
            <person name="Angelini C."/>
            <person name="Antonin V."/>
            <person name="Barry K.W."/>
            <person name="Bougher N.L."/>
            <person name="Buchanan P."/>
            <person name="Buyck B."/>
            <person name="Bense V."/>
            <person name="Catcheside P."/>
            <person name="Chovatia M."/>
            <person name="Cooper J."/>
            <person name="Damon W."/>
            <person name="Desjardin D."/>
            <person name="Finy P."/>
            <person name="Geml J."/>
            <person name="Haridas S."/>
            <person name="Hughes K."/>
            <person name="Justo A."/>
            <person name="Karasinski D."/>
            <person name="Kautmanova I."/>
            <person name="Kiss B."/>
            <person name="Kocsube S."/>
            <person name="Kotiranta H."/>
            <person name="LaButti K.M."/>
            <person name="Lechner B.E."/>
            <person name="Liimatainen K."/>
            <person name="Lipzen A."/>
            <person name="Lukacs Z."/>
            <person name="Mihaltcheva S."/>
            <person name="Morgado L.N."/>
            <person name="Niskanen T."/>
            <person name="Noordeloos M.E."/>
            <person name="Ohm R.A."/>
            <person name="Ortiz-Santana B."/>
            <person name="Ovrebo C."/>
            <person name="Racz N."/>
            <person name="Riley R."/>
            <person name="Savchenko A."/>
            <person name="Shiryaev A."/>
            <person name="Soop K."/>
            <person name="Spirin V."/>
            <person name="Szebenyi C."/>
            <person name="Tomsovsky M."/>
            <person name="Tulloss R.E."/>
            <person name="Uehling J."/>
            <person name="Grigoriev I.V."/>
            <person name="Vagvolgyi C."/>
            <person name="Papp T."/>
            <person name="Martin F.M."/>
            <person name="Miettinen O."/>
            <person name="Hibbett D.S."/>
            <person name="Nagy L.G."/>
        </authorList>
    </citation>
    <scope>NUCLEOTIDE SEQUENCE [LARGE SCALE GENOMIC DNA]</scope>
    <source>
        <strain evidence="1 2">NL-1719</strain>
    </source>
</reference>
<keyword evidence="2" id="KW-1185">Reference proteome</keyword>
<sequence>MSGISLPSPTVPVHTYVKPPASSSSSSPRLYPELVDIVIDHCHDDRGTLQALSFVCKDWLPSTRFHLFSQIKLTSHNYPTFLPLLTHPNSTLPHCISKLNLIQDINNEREWLNHLIPDLTILLPHTRSFTIVSGETKLTRNTRDALSKGWNGLTEISLKEASFRTFREFQDVMCGFPMLEGVELEGSWSKIGYGTGIGNTNAEYMLSWLPPPRTIPPGHPFAFAFGHDGYDLEGLSAHSHPRLVPSLPPRPSNTLIKLELTTCPTQDVLNWFMALTPIPLMKVLHLGHIISEEIPSISRYLRVCGDRLEELGLQPERQVQDILPQQIDLHSNTSIHTLTIDLSFCSQDFHTPLVVQILSQISRISLRTVTIIPGPLPSKVQTNHWSQIDDALSLFPYLTKVVVLTKCLPGGHGIMAEEPNLLRRCAEKGILRVGVRQKGTPF</sequence>